<evidence type="ECO:0000313" key="2">
    <source>
        <dbReference type="EMBL" id="OBI09175.1"/>
    </source>
</evidence>
<proteinExistence type="predicted"/>
<keyword evidence="1" id="KW-0472">Membrane</keyword>
<dbReference type="RefSeq" id="WP_067281428.1">
    <property type="nucleotide sequence ID" value="NZ_LZJW01000167.1"/>
</dbReference>
<dbReference type="Proteomes" id="UP000092207">
    <property type="component" value="Unassembled WGS sequence"/>
</dbReference>
<dbReference type="AlphaFoldDB" id="A0A1A2TH88"/>
<accession>A0A1A2TH88</accession>
<organism evidence="2 3">
    <name type="scientific">Mycobacterium scrofulaceum</name>
    <dbReference type="NCBI Taxonomy" id="1783"/>
    <lineage>
        <taxon>Bacteria</taxon>
        <taxon>Bacillati</taxon>
        <taxon>Actinomycetota</taxon>
        <taxon>Actinomycetes</taxon>
        <taxon>Mycobacteriales</taxon>
        <taxon>Mycobacteriaceae</taxon>
        <taxon>Mycobacterium</taxon>
    </lineage>
</organism>
<keyword evidence="1" id="KW-0812">Transmembrane</keyword>
<dbReference type="EMBL" id="LZJY01000051">
    <property type="protein sequence ID" value="OBI09175.1"/>
    <property type="molecule type" value="Genomic_DNA"/>
</dbReference>
<sequence>MTVRRLILGVGAVLLLAGVIGLLAPVSISDGNGHSIGCGNAVATDLSAARSANNNSVANIPILNQVVPHTDYVAQCQSSVGSRRTWSIPLAVIGLLAIGGALLTGRQGAARTGI</sequence>
<keyword evidence="2" id="KW-0645">Protease</keyword>
<feature type="transmembrane region" description="Helical" evidence="1">
    <location>
        <begin position="86"/>
        <end position="105"/>
    </location>
</feature>
<evidence type="ECO:0000256" key="1">
    <source>
        <dbReference type="SAM" id="Phobius"/>
    </source>
</evidence>
<comment type="caution">
    <text evidence="2">The sequence shown here is derived from an EMBL/GenBank/DDBJ whole genome shotgun (WGS) entry which is preliminary data.</text>
</comment>
<gene>
    <name evidence="2" type="ORF">A5679_08645</name>
</gene>
<keyword evidence="2" id="KW-0031">Aminopeptidase</keyword>
<keyword evidence="1" id="KW-1133">Transmembrane helix</keyword>
<reference evidence="2 3" key="1">
    <citation type="submission" date="2016-06" db="EMBL/GenBank/DDBJ databases">
        <authorList>
            <person name="Kjaerup R.B."/>
            <person name="Dalgaard T.S."/>
            <person name="Juul-Madsen H.R."/>
        </authorList>
    </citation>
    <scope>NUCLEOTIDE SEQUENCE [LARGE SCALE GENOMIC DNA]</scope>
    <source>
        <strain evidence="2 3">E2838</strain>
    </source>
</reference>
<dbReference type="GO" id="GO:0004177">
    <property type="term" value="F:aminopeptidase activity"/>
    <property type="evidence" value="ECO:0007669"/>
    <property type="project" value="UniProtKB-KW"/>
</dbReference>
<protein>
    <submittedName>
        <fullName evidence="2">Aminopeptidase</fullName>
    </submittedName>
</protein>
<keyword evidence="2" id="KW-0378">Hydrolase</keyword>
<evidence type="ECO:0000313" key="3">
    <source>
        <dbReference type="Proteomes" id="UP000092207"/>
    </source>
</evidence>
<name>A0A1A2TH88_MYCSC</name>